<dbReference type="EMBL" id="VSRR010048256">
    <property type="protein sequence ID" value="MPC78375.1"/>
    <property type="molecule type" value="Genomic_DNA"/>
</dbReference>
<feature type="region of interest" description="Disordered" evidence="1">
    <location>
        <begin position="87"/>
        <end position="163"/>
    </location>
</feature>
<gene>
    <name evidence="2" type="ORF">E2C01_072860</name>
</gene>
<feature type="compositionally biased region" description="Polar residues" evidence="1">
    <location>
        <begin position="43"/>
        <end position="55"/>
    </location>
</feature>
<comment type="caution">
    <text evidence="2">The sequence shown here is derived from an EMBL/GenBank/DDBJ whole genome shotgun (WGS) entry which is preliminary data.</text>
</comment>
<organism evidence="2 3">
    <name type="scientific">Portunus trituberculatus</name>
    <name type="common">Swimming crab</name>
    <name type="synonym">Neptunus trituberculatus</name>
    <dbReference type="NCBI Taxonomy" id="210409"/>
    <lineage>
        <taxon>Eukaryota</taxon>
        <taxon>Metazoa</taxon>
        <taxon>Ecdysozoa</taxon>
        <taxon>Arthropoda</taxon>
        <taxon>Crustacea</taxon>
        <taxon>Multicrustacea</taxon>
        <taxon>Malacostraca</taxon>
        <taxon>Eumalacostraca</taxon>
        <taxon>Eucarida</taxon>
        <taxon>Decapoda</taxon>
        <taxon>Pleocyemata</taxon>
        <taxon>Brachyura</taxon>
        <taxon>Eubrachyura</taxon>
        <taxon>Portunoidea</taxon>
        <taxon>Portunidae</taxon>
        <taxon>Portuninae</taxon>
        <taxon>Portunus</taxon>
    </lineage>
</organism>
<feature type="compositionally biased region" description="Basic and acidic residues" evidence="1">
    <location>
        <begin position="100"/>
        <end position="111"/>
    </location>
</feature>
<feature type="compositionally biased region" description="Basic residues" evidence="1">
    <location>
        <begin position="31"/>
        <end position="40"/>
    </location>
</feature>
<dbReference type="OrthoDB" id="6382142at2759"/>
<accession>A0A5B7I8A5</accession>
<proteinExistence type="predicted"/>
<keyword evidence="3" id="KW-1185">Reference proteome</keyword>
<evidence type="ECO:0000313" key="2">
    <source>
        <dbReference type="EMBL" id="MPC78375.1"/>
    </source>
</evidence>
<sequence>MDENHQHPDEFYRYPDEDNTITRRRLDQHPRPRPHPHPTHTHQYQNPETNYQTYAQEEYHGGNYKYPYQSEGNTEGYSLEELHWYPGQRNDAKDTEEDFKDVPHPYRKEEEVYMTDFQGGSIEQSPSQSSSQSELSSQSQSPSQSAQHAVKVSDFPYEFHKGD</sequence>
<protein>
    <submittedName>
        <fullName evidence="2">Uncharacterized protein</fullName>
    </submittedName>
</protein>
<dbReference type="AlphaFoldDB" id="A0A5B7I8A5"/>
<evidence type="ECO:0000313" key="3">
    <source>
        <dbReference type="Proteomes" id="UP000324222"/>
    </source>
</evidence>
<evidence type="ECO:0000256" key="1">
    <source>
        <dbReference type="SAM" id="MobiDB-lite"/>
    </source>
</evidence>
<feature type="region of interest" description="Disordered" evidence="1">
    <location>
        <begin position="1"/>
        <end position="73"/>
    </location>
</feature>
<feature type="compositionally biased region" description="Basic and acidic residues" evidence="1">
    <location>
        <begin position="1"/>
        <end position="30"/>
    </location>
</feature>
<name>A0A5B7I8A5_PORTR</name>
<dbReference type="Proteomes" id="UP000324222">
    <property type="component" value="Unassembled WGS sequence"/>
</dbReference>
<reference evidence="2 3" key="1">
    <citation type="submission" date="2019-05" db="EMBL/GenBank/DDBJ databases">
        <title>Another draft genome of Portunus trituberculatus and its Hox gene families provides insights of decapod evolution.</title>
        <authorList>
            <person name="Jeong J.-H."/>
            <person name="Song I."/>
            <person name="Kim S."/>
            <person name="Choi T."/>
            <person name="Kim D."/>
            <person name="Ryu S."/>
            <person name="Kim W."/>
        </authorList>
    </citation>
    <scope>NUCLEOTIDE SEQUENCE [LARGE SCALE GENOMIC DNA]</scope>
    <source>
        <tissue evidence="2">Muscle</tissue>
    </source>
</reference>
<feature type="compositionally biased region" description="Low complexity" evidence="1">
    <location>
        <begin position="118"/>
        <end position="145"/>
    </location>
</feature>